<keyword evidence="8" id="KW-1185">Reference proteome</keyword>
<feature type="transmembrane region" description="Helical" evidence="6">
    <location>
        <begin position="71"/>
        <end position="97"/>
    </location>
</feature>
<dbReference type="InterPro" id="IPR004840">
    <property type="entry name" value="Amino_acid_permease_CS"/>
</dbReference>
<feature type="transmembrane region" description="Helical" evidence="6">
    <location>
        <begin position="442"/>
        <end position="466"/>
    </location>
</feature>
<feature type="transmembrane region" description="Helical" evidence="6">
    <location>
        <begin position="376"/>
        <end position="394"/>
    </location>
</feature>
<comment type="subcellular location">
    <subcellularLocation>
        <location evidence="1">Membrane</location>
        <topology evidence="1">Multi-pass membrane protein</topology>
    </subcellularLocation>
</comment>
<evidence type="ECO:0000256" key="3">
    <source>
        <dbReference type="ARBA" id="ARBA00022692"/>
    </source>
</evidence>
<evidence type="ECO:0000256" key="4">
    <source>
        <dbReference type="ARBA" id="ARBA00022989"/>
    </source>
</evidence>
<feature type="transmembrane region" description="Helical" evidence="6">
    <location>
        <begin position="321"/>
        <end position="341"/>
    </location>
</feature>
<feature type="transmembrane region" description="Helical" evidence="6">
    <location>
        <begin position="230"/>
        <end position="251"/>
    </location>
</feature>
<evidence type="ECO:0000256" key="5">
    <source>
        <dbReference type="ARBA" id="ARBA00023136"/>
    </source>
</evidence>
<dbReference type="RefSeq" id="XP_018687081.1">
    <property type="nucleotide sequence ID" value="XM_018843586.1"/>
</dbReference>
<proteinExistence type="predicted"/>
<dbReference type="GeneID" id="30016270"/>
<organism evidence="7 8">
    <name type="scientific">Fonsecaea erecta</name>
    <dbReference type="NCBI Taxonomy" id="1367422"/>
    <lineage>
        <taxon>Eukaryota</taxon>
        <taxon>Fungi</taxon>
        <taxon>Dikarya</taxon>
        <taxon>Ascomycota</taxon>
        <taxon>Pezizomycotina</taxon>
        <taxon>Eurotiomycetes</taxon>
        <taxon>Chaetothyriomycetidae</taxon>
        <taxon>Chaetothyriales</taxon>
        <taxon>Herpotrichiellaceae</taxon>
        <taxon>Fonsecaea</taxon>
    </lineage>
</organism>
<dbReference type="AlphaFoldDB" id="A0A178Z207"/>
<keyword evidence="5 6" id="KW-0472">Membrane</keyword>
<feature type="transmembrane region" description="Helical" evidence="6">
    <location>
        <begin position="40"/>
        <end position="65"/>
    </location>
</feature>
<reference evidence="7 8" key="1">
    <citation type="submission" date="2016-04" db="EMBL/GenBank/DDBJ databases">
        <title>Draft genome of Fonsecaea erecta CBS 125763.</title>
        <authorList>
            <person name="Weiss V.A."/>
            <person name="Vicente V.A."/>
            <person name="Raittz R.T."/>
            <person name="Moreno L.F."/>
            <person name="De Souza E.M."/>
            <person name="Pedrosa F.O."/>
            <person name="Steffens M.B."/>
            <person name="Faoro H."/>
            <person name="Tadra-Sfeir M.Z."/>
            <person name="Najafzadeh M.J."/>
            <person name="Felipe M.S."/>
            <person name="Teixeira M."/>
            <person name="Sun J."/>
            <person name="Xi L."/>
            <person name="Gomes R."/>
            <person name="De Azevedo C.M."/>
            <person name="Salgado C.G."/>
            <person name="Da Silva M.B."/>
            <person name="Nascimento M.F."/>
            <person name="Queiroz-Telles F."/>
            <person name="Attili D.S."/>
            <person name="Gorbushina A."/>
        </authorList>
    </citation>
    <scope>NUCLEOTIDE SEQUENCE [LARGE SCALE GENOMIC DNA]</scope>
    <source>
        <strain evidence="7 8">CBS 125763</strain>
    </source>
</reference>
<evidence type="ECO:0000256" key="2">
    <source>
        <dbReference type="ARBA" id="ARBA00022448"/>
    </source>
</evidence>
<evidence type="ECO:0008006" key="9">
    <source>
        <dbReference type="Google" id="ProtNLM"/>
    </source>
</evidence>
<dbReference type="Pfam" id="PF13520">
    <property type="entry name" value="AA_permease_2"/>
    <property type="match status" value="1"/>
</dbReference>
<dbReference type="PANTHER" id="PTHR45649">
    <property type="entry name" value="AMINO-ACID PERMEASE BAT1"/>
    <property type="match status" value="1"/>
</dbReference>
<sequence>MSITETKFETGLEEVSSIEQSEVKVLNLTKANVKANIGPLSLIALGFNICNSWAGVAATLQIVILQGGPVTLLYGMFISTTAALSLALTLAELASVYPTAGGQYHFVSILAPERTALLLSYICGIFAVFSWVAIGAAVLMVPAEQIVAMVAAYNPGYVPKAWHEFLIYQVLALFVLVINIFVLKRTPRLHDVGFALTLTLFVTTSITLLARSSPKAPSEFVWGTFINETGWPDGLCFLTGLLTTAFMFAGIDSTLHLAEECQNPRKVVPRATMLAVTIGFLTAFPFSIILLYSITDIDAILEISGYITFEVYAQGMRSETAAAIFTAVGVVLSWFVLNAIVQTSSRITWSFARDNGLLFSQYLTTIHPKLEVPVNALLLNWVILVICGCIFVASQTAFNAILSSAFVLQQISFIPPAALLLYRRRSPEFLPPNRAFRLPPVIGWTANILVVVFGLLFIGVFCIPPFRPVTASNMIP</sequence>
<dbReference type="GO" id="GO:0016020">
    <property type="term" value="C:membrane"/>
    <property type="evidence" value="ECO:0007669"/>
    <property type="project" value="UniProtKB-SubCell"/>
</dbReference>
<protein>
    <recommendedName>
        <fullName evidence="9">Choline transport protein</fullName>
    </recommendedName>
</protein>
<dbReference type="OrthoDB" id="4476201at2759"/>
<dbReference type="EMBL" id="LVYI01000036">
    <property type="protein sequence ID" value="OAP53714.1"/>
    <property type="molecule type" value="Genomic_DNA"/>
</dbReference>
<dbReference type="PANTHER" id="PTHR45649:SF24">
    <property type="entry name" value="TRANSPORT PROTEIN, PUTATIVE (AFU_ORTHOLOGUE AFUA_2G15150)-RELATED"/>
    <property type="match status" value="1"/>
</dbReference>
<dbReference type="GO" id="GO:0022857">
    <property type="term" value="F:transmembrane transporter activity"/>
    <property type="evidence" value="ECO:0007669"/>
    <property type="project" value="InterPro"/>
</dbReference>
<keyword evidence="2" id="KW-0813">Transport</keyword>
<dbReference type="GO" id="GO:0006865">
    <property type="term" value="P:amino acid transport"/>
    <property type="evidence" value="ECO:0007669"/>
    <property type="project" value="InterPro"/>
</dbReference>
<dbReference type="PROSITE" id="PS00218">
    <property type="entry name" value="AMINO_ACID_PERMEASE_1"/>
    <property type="match status" value="1"/>
</dbReference>
<dbReference type="InterPro" id="IPR002293">
    <property type="entry name" value="AA/rel_permease1"/>
</dbReference>
<keyword evidence="3 6" id="KW-0812">Transmembrane</keyword>
<feature type="transmembrane region" description="Helical" evidence="6">
    <location>
        <begin position="161"/>
        <end position="183"/>
    </location>
</feature>
<comment type="caution">
    <text evidence="7">The sequence shown here is derived from an EMBL/GenBank/DDBJ whole genome shotgun (WGS) entry which is preliminary data.</text>
</comment>
<name>A0A178Z207_9EURO</name>
<evidence type="ECO:0000313" key="7">
    <source>
        <dbReference type="EMBL" id="OAP53714.1"/>
    </source>
</evidence>
<keyword evidence="4 6" id="KW-1133">Transmembrane helix</keyword>
<dbReference type="PIRSF" id="PIRSF006060">
    <property type="entry name" value="AA_transporter"/>
    <property type="match status" value="1"/>
</dbReference>
<dbReference type="Gene3D" id="1.20.1740.10">
    <property type="entry name" value="Amino acid/polyamine transporter I"/>
    <property type="match status" value="1"/>
</dbReference>
<evidence type="ECO:0000256" key="1">
    <source>
        <dbReference type="ARBA" id="ARBA00004141"/>
    </source>
</evidence>
<accession>A0A178Z207</accession>
<evidence type="ECO:0000313" key="8">
    <source>
        <dbReference type="Proteomes" id="UP000078343"/>
    </source>
</evidence>
<evidence type="ECO:0000256" key="6">
    <source>
        <dbReference type="SAM" id="Phobius"/>
    </source>
</evidence>
<dbReference type="STRING" id="1367422.A0A178Z207"/>
<feature type="transmembrane region" description="Helical" evidence="6">
    <location>
        <begin position="118"/>
        <end position="141"/>
    </location>
</feature>
<dbReference type="Proteomes" id="UP000078343">
    <property type="component" value="Unassembled WGS sequence"/>
</dbReference>
<feature type="transmembrane region" description="Helical" evidence="6">
    <location>
        <begin position="192"/>
        <end position="210"/>
    </location>
</feature>
<gene>
    <name evidence="7" type="ORF">AYL99_12105</name>
</gene>
<feature type="transmembrane region" description="Helical" evidence="6">
    <location>
        <begin position="272"/>
        <end position="294"/>
    </location>
</feature>